<name>A0ABP1S0E8_9HEXA</name>
<accession>A0ABP1S0E8</accession>
<dbReference type="EMBL" id="CAXLJM020000131">
    <property type="protein sequence ID" value="CAL8139910.1"/>
    <property type="molecule type" value="Genomic_DNA"/>
</dbReference>
<comment type="caution">
    <text evidence="2">The sequence shown here is derived from an EMBL/GenBank/DDBJ whole genome shotgun (WGS) entry which is preliminary data.</text>
</comment>
<organism evidence="2 3">
    <name type="scientific">Orchesella dallaii</name>
    <dbReference type="NCBI Taxonomy" id="48710"/>
    <lineage>
        <taxon>Eukaryota</taxon>
        <taxon>Metazoa</taxon>
        <taxon>Ecdysozoa</taxon>
        <taxon>Arthropoda</taxon>
        <taxon>Hexapoda</taxon>
        <taxon>Collembola</taxon>
        <taxon>Entomobryomorpha</taxon>
        <taxon>Entomobryoidea</taxon>
        <taxon>Orchesellidae</taxon>
        <taxon>Orchesellinae</taxon>
        <taxon>Orchesella</taxon>
    </lineage>
</organism>
<evidence type="ECO:0000313" key="2">
    <source>
        <dbReference type="EMBL" id="CAL8139910.1"/>
    </source>
</evidence>
<keyword evidence="3" id="KW-1185">Reference proteome</keyword>
<evidence type="ECO:0000256" key="1">
    <source>
        <dbReference type="SAM" id="MobiDB-lite"/>
    </source>
</evidence>
<sequence>MLNLKRKYSKKGLNRERLDDLSIVTGLQPTRRNQTKFEKLKMVRHQDEKLKLQFIHARAQALRMNKLTAMQHGGGDLTSLYFSNPALIDNENQPAHSLFNQQPDLPESPCVARGQAQTHVYSRETTISNVPNLVKTSTTRNALQRNVLQPISQNAFPKRRTEAEYWSTFTGRGGPAKSTKSTTVYNMSTQSSSNYTHKSNWLRSSFPMTRQDASVVQQEVASIASANSSGGGSSAGTTGYFPVNYGQQHGYNSNFPGGPIRSLVNSVQPPSVSTPTVDDPESIYPQRLDYGFGSVMQGRWVSREQFGDPAITKKYSIAQLMDILIGESVPSDSDLTRTMFQPGQEMNSSTFHSQAPAAGVAQGFTTGPPNLTTSGGSSTSMRIPYAPVTQSFVHCPTNPAISGTLIQLPQGTAAQSLPIIANNSLNPNIVRRRLFDTERISSTTSVTDSNEQSAYFGQQQPLPVQSMNQQSEAVTGTRKSVSFMTDSNNNISVERIMYDLFSQDQSGLENVMSPNSTEADFQSFCELFNSIPSASDNAATLNSTLANPSSNVSDSQCPLFDYNNNLTAIQNQAGIGATTHSMPSFPVNFEFGTGANISIEAPGAQKTLSQHVRDVFALENLTTTEETVNNTLSTGNYHSSRPVLNDVVVSTSSTPPQEDDGYTTSEFF</sequence>
<protein>
    <submittedName>
        <fullName evidence="2">Uncharacterized protein</fullName>
    </submittedName>
</protein>
<reference evidence="2 3" key="1">
    <citation type="submission" date="2024-08" db="EMBL/GenBank/DDBJ databases">
        <authorList>
            <person name="Cucini C."/>
            <person name="Frati F."/>
        </authorList>
    </citation>
    <scope>NUCLEOTIDE SEQUENCE [LARGE SCALE GENOMIC DNA]</scope>
</reference>
<evidence type="ECO:0000313" key="3">
    <source>
        <dbReference type="Proteomes" id="UP001642540"/>
    </source>
</evidence>
<feature type="region of interest" description="Disordered" evidence="1">
    <location>
        <begin position="649"/>
        <end position="668"/>
    </location>
</feature>
<dbReference type="Proteomes" id="UP001642540">
    <property type="component" value="Unassembled WGS sequence"/>
</dbReference>
<gene>
    <name evidence="2" type="ORF">ODALV1_LOCUS28053</name>
</gene>
<proteinExistence type="predicted"/>